<dbReference type="AlphaFoldDB" id="A0A0H3KQ50"/>
<keyword evidence="3" id="KW-0449">Lipoprotein</keyword>
<sequence>MKSDSELKKDVEQELEWDPSINAVRIGVEVHERIVTLTGHVGSYLEKVAVRKAVERIEGVRGIVLELGVQTDDGKRRSDEDIAIAARSLLMWDAGLGEQAVQVTVENGCVTLSGEVMWSYQMQEAERAVERLRGVTRIINEIHVRPHPTHSDIAGKIQAALIRHATEEAAHVGITVQDGCVTLTGQVGSLSERRLAFDAAWSAPGVRDVVDQLTVA</sequence>
<evidence type="ECO:0000313" key="3">
    <source>
        <dbReference type="EMBL" id="BAG47421.1"/>
    </source>
</evidence>
<dbReference type="InterPro" id="IPR014004">
    <property type="entry name" value="Transpt-assoc_nodulatn_dom_bac"/>
</dbReference>
<keyword evidence="4" id="KW-1185">Reference proteome</keyword>
<dbReference type="SMART" id="SM00749">
    <property type="entry name" value="BON"/>
    <property type="match status" value="3"/>
</dbReference>
<dbReference type="Pfam" id="PF04972">
    <property type="entry name" value="BON"/>
    <property type="match status" value="3"/>
</dbReference>
<keyword evidence="1" id="KW-0732">Signal</keyword>
<dbReference type="KEGG" id="bmu:Bmul_5932"/>
<dbReference type="Gene3D" id="3.30.1340.30">
    <property type="match status" value="3"/>
</dbReference>
<name>A0A0H3KQ50_BURM1</name>
<dbReference type="InterPro" id="IPR007055">
    <property type="entry name" value="BON_dom"/>
</dbReference>
<evidence type="ECO:0000259" key="2">
    <source>
        <dbReference type="PROSITE" id="PS50914"/>
    </source>
</evidence>
<gene>
    <name evidence="3" type="ordered locus">BMULJ_05593</name>
</gene>
<evidence type="ECO:0000313" key="4">
    <source>
        <dbReference type="Proteomes" id="UP000008815"/>
    </source>
</evidence>
<dbReference type="InterPro" id="IPR051686">
    <property type="entry name" value="Lipoprotein_DolP"/>
</dbReference>
<protein>
    <submittedName>
        <fullName evidence="3">Predicted periplasmic or secreted lipoprotein</fullName>
    </submittedName>
</protein>
<dbReference type="HOGENOM" id="CLU_082070_0_0_4"/>
<dbReference type="PANTHER" id="PTHR34606">
    <property type="entry name" value="BON DOMAIN-CONTAINING PROTEIN"/>
    <property type="match status" value="1"/>
</dbReference>
<reference evidence="3 4" key="1">
    <citation type="submission" date="2007-04" db="EMBL/GenBank/DDBJ databases">
        <title>Complete genome sequence of Burkholderia multivorans ATCC 17616.</title>
        <authorList>
            <person name="Ohtsubo Y."/>
            <person name="Yamashita A."/>
            <person name="Kurokawa K."/>
            <person name="Takami H."/>
            <person name="Yuhara S."/>
            <person name="Nishiyama E."/>
            <person name="Endo R."/>
            <person name="Miyazaki R."/>
            <person name="Ono A."/>
            <person name="Yano K."/>
            <person name="Ito M."/>
            <person name="Sota M."/>
            <person name="Yuji N."/>
            <person name="Hattori M."/>
            <person name="Tsuda M."/>
        </authorList>
    </citation>
    <scope>NUCLEOTIDE SEQUENCE [LARGE SCALE GENOMIC DNA]</scope>
    <source>
        <strain evidence="4">ATCC 17616 / 249</strain>
    </source>
</reference>
<feature type="domain" description="BON" evidence="2">
    <location>
        <begin position="78"/>
        <end position="146"/>
    </location>
</feature>
<dbReference type="PROSITE" id="PS50914">
    <property type="entry name" value="BON"/>
    <property type="match status" value="3"/>
</dbReference>
<feature type="domain" description="BON" evidence="2">
    <location>
        <begin position="149"/>
        <end position="216"/>
    </location>
</feature>
<proteinExistence type="predicted"/>
<dbReference type="RefSeq" id="WP_012218277.1">
    <property type="nucleotide sequence ID" value="NC_010087.1"/>
</dbReference>
<feature type="domain" description="BON" evidence="2">
    <location>
        <begin position="3"/>
        <end position="71"/>
    </location>
</feature>
<dbReference type="EMBL" id="AP009387">
    <property type="protein sequence ID" value="BAG47421.1"/>
    <property type="molecule type" value="Genomic_DNA"/>
</dbReference>
<dbReference type="STRING" id="395019.BMULJ_05593"/>
<dbReference type="eggNOG" id="COG2823">
    <property type="taxonomic scope" value="Bacteria"/>
</dbReference>
<organism evidence="3 4">
    <name type="scientific">Burkholderia multivorans (strain ATCC 17616 / 249)</name>
    <dbReference type="NCBI Taxonomy" id="395019"/>
    <lineage>
        <taxon>Bacteria</taxon>
        <taxon>Pseudomonadati</taxon>
        <taxon>Pseudomonadota</taxon>
        <taxon>Betaproteobacteria</taxon>
        <taxon>Burkholderiales</taxon>
        <taxon>Burkholderiaceae</taxon>
        <taxon>Burkholderia</taxon>
        <taxon>Burkholderia cepacia complex</taxon>
    </lineage>
</organism>
<dbReference type="PANTHER" id="PTHR34606:SF4">
    <property type="entry name" value="OUTER MEMBRANE LIPOPROTEIN DOLP"/>
    <property type="match status" value="1"/>
</dbReference>
<dbReference type="KEGG" id="bmj:BMULJ_05593"/>
<accession>A0A0H3KQ50</accession>
<evidence type="ECO:0000256" key="1">
    <source>
        <dbReference type="ARBA" id="ARBA00022729"/>
    </source>
</evidence>
<dbReference type="Proteomes" id="UP000008815">
    <property type="component" value="Chromosome 3"/>
</dbReference>